<evidence type="ECO:0008006" key="4">
    <source>
        <dbReference type="Google" id="ProtNLM"/>
    </source>
</evidence>
<dbReference type="EMBL" id="MRZV01000082">
    <property type="protein sequence ID" value="PIK59469.1"/>
    <property type="molecule type" value="Genomic_DNA"/>
</dbReference>
<sequence>MAQSRAYQAGAKCYRILVSRRQKAANQLRQMNFPGSSTNDDALSDTNEDNKIDVEKTSYEPSKDSTESQKIKTDHPPCDDDGLEKDRGTFQPHKDFSEFRRYMAIPEPAFWNLSMCRASNRYPTFGSTGVMPSFFPGCSTGLLSFQERKALGAPLPPFATSPSAFPLGMLPSSPLLWGEQEKRSLSLAALRSRAREYADAVAKAAGIN</sequence>
<organism evidence="2 3">
    <name type="scientific">Stichopus japonicus</name>
    <name type="common">Sea cucumber</name>
    <dbReference type="NCBI Taxonomy" id="307972"/>
    <lineage>
        <taxon>Eukaryota</taxon>
        <taxon>Metazoa</taxon>
        <taxon>Echinodermata</taxon>
        <taxon>Eleutherozoa</taxon>
        <taxon>Echinozoa</taxon>
        <taxon>Holothuroidea</taxon>
        <taxon>Aspidochirotacea</taxon>
        <taxon>Aspidochirotida</taxon>
        <taxon>Stichopodidae</taxon>
        <taxon>Apostichopus</taxon>
    </lineage>
</organism>
<evidence type="ECO:0000313" key="2">
    <source>
        <dbReference type="EMBL" id="PIK59469.1"/>
    </source>
</evidence>
<evidence type="ECO:0000256" key="1">
    <source>
        <dbReference type="SAM" id="MobiDB-lite"/>
    </source>
</evidence>
<proteinExistence type="predicted"/>
<reference evidence="2 3" key="1">
    <citation type="journal article" date="2017" name="PLoS Biol.">
        <title>The sea cucumber genome provides insights into morphological evolution and visceral regeneration.</title>
        <authorList>
            <person name="Zhang X."/>
            <person name="Sun L."/>
            <person name="Yuan J."/>
            <person name="Sun Y."/>
            <person name="Gao Y."/>
            <person name="Zhang L."/>
            <person name="Li S."/>
            <person name="Dai H."/>
            <person name="Hamel J.F."/>
            <person name="Liu C."/>
            <person name="Yu Y."/>
            <person name="Liu S."/>
            <person name="Lin W."/>
            <person name="Guo K."/>
            <person name="Jin S."/>
            <person name="Xu P."/>
            <person name="Storey K.B."/>
            <person name="Huan P."/>
            <person name="Zhang T."/>
            <person name="Zhou Y."/>
            <person name="Zhang J."/>
            <person name="Lin C."/>
            <person name="Li X."/>
            <person name="Xing L."/>
            <person name="Huo D."/>
            <person name="Sun M."/>
            <person name="Wang L."/>
            <person name="Mercier A."/>
            <person name="Li F."/>
            <person name="Yang H."/>
            <person name="Xiang J."/>
        </authorList>
    </citation>
    <scope>NUCLEOTIDE SEQUENCE [LARGE SCALE GENOMIC DNA]</scope>
    <source>
        <strain evidence="2">Shaxun</strain>
        <tissue evidence="2">Muscle</tissue>
    </source>
</reference>
<feature type="region of interest" description="Disordered" evidence="1">
    <location>
        <begin position="27"/>
        <end position="90"/>
    </location>
</feature>
<evidence type="ECO:0000313" key="3">
    <source>
        <dbReference type="Proteomes" id="UP000230750"/>
    </source>
</evidence>
<dbReference type="Proteomes" id="UP000230750">
    <property type="component" value="Unassembled WGS sequence"/>
</dbReference>
<comment type="caution">
    <text evidence="2">The sequence shown here is derived from an EMBL/GenBank/DDBJ whole genome shotgun (WGS) entry which is preliminary data.</text>
</comment>
<protein>
    <recommendedName>
        <fullName evidence="4">OAR domain-containing protein</fullName>
    </recommendedName>
</protein>
<accession>A0A2G8LGU2</accession>
<gene>
    <name evidence="2" type="ORF">BSL78_03613</name>
</gene>
<dbReference type="AlphaFoldDB" id="A0A2G8LGU2"/>
<keyword evidence="3" id="KW-1185">Reference proteome</keyword>
<feature type="compositionally biased region" description="Basic and acidic residues" evidence="1">
    <location>
        <begin position="48"/>
        <end position="90"/>
    </location>
</feature>
<feature type="compositionally biased region" description="Polar residues" evidence="1">
    <location>
        <begin position="27"/>
        <end position="41"/>
    </location>
</feature>
<name>A0A2G8LGU2_STIJA</name>